<evidence type="ECO:0000313" key="4">
    <source>
        <dbReference type="EMBL" id="CAJ0595540.1"/>
    </source>
</evidence>
<evidence type="ECO:0000256" key="3">
    <source>
        <dbReference type="SAM" id="SignalP"/>
    </source>
</evidence>
<name>A0AA36GNQ7_CYLNA</name>
<dbReference type="GO" id="GO:0005576">
    <property type="term" value="C:extracellular region"/>
    <property type="evidence" value="ECO:0007669"/>
    <property type="project" value="UniProtKB-SubCell"/>
</dbReference>
<dbReference type="InterPro" id="IPR036574">
    <property type="entry name" value="Scorpion_toxin-like_sf"/>
</dbReference>
<reference evidence="4" key="1">
    <citation type="submission" date="2023-07" db="EMBL/GenBank/DDBJ databases">
        <authorList>
            <consortium name="CYATHOMIX"/>
        </authorList>
    </citation>
    <scope>NUCLEOTIDE SEQUENCE</scope>
    <source>
        <strain evidence="4">N/A</strain>
    </source>
</reference>
<sequence>MNLFLITFLLFSIRMTSGAACTGQTNKMCQDACVRRGHPSGRCRIRRGNSLRCICDPKGRN</sequence>
<comment type="subcellular location">
    <subcellularLocation>
        <location evidence="1">Secreted</location>
    </subcellularLocation>
</comment>
<feature type="signal peptide" evidence="3">
    <location>
        <begin position="1"/>
        <end position="18"/>
    </location>
</feature>
<feature type="chain" id="PRO_5041412411" evidence="3">
    <location>
        <begin position="19"/>
        <end position="61"/>
    </location>
</feature>
<proteinExistence type="predicted"/>
<comment type="caution">
    <text evidence="4">The sequence shown here is derived from an EMBL/GenBank/DDBJ whole genome shotgun (WGS) entry which is preliminary data.</text>
</comment>
<organism evidence="4 5">
    <name type="scientific">Cylicocyclus nassatus</name>
    <name type="common">Nematode worm</name>
    <dbReference type="NCBI Taxonomy" id="53992"/>
    <lineage>
        <taxon>Eukaryota</taxon>
        <taxon>Metazoa</taxon>
        <taxon>Ecdysozoa</taxon>
        <taxon>Nematoda</taxon>
        <taxon>Chromadorea</taxon>
        <taxon>Rhabditida</taxon>
        <taxon>Rhabditina</taxon>
        <taxon>Rhabditomorpha</taxon>
        <taxon>Strongyloidea</taxon>
        <taxon>Strongylidae</taxon>
        <taxon>Cylicocyclus</taxon>
    </lineage>
</organism>
<dbReference type="InterPro" id="IPR002061">
    <property type="entry name" value="Scorpion_toxinL/defensin"/>
</dbReference>
<protein>
    <submittedName>
        <fullName evidence="4">Uncharacterized protein</fullName>
    </submittedName>
</protein>
<keyword evidence="3" id="KW-0732">Signal</keyword>
<dbReference type="EMBL" id="CATQJL010000112">
    <property type="protein sequence ID" value="CAJ0595540.1"/>
    <property type="molecule type" value="Genomic_DNA"/>
</dbReference>
<dbReference type="SUPFAM" id="SSF57095">
    <property type="entry name" value="Scorpion toxin-like"/>
    <property type="match status" value="1"/>
</dbReference>
<evidence type="ECO:0000256" key="1">
    <source>
        <dbReference type="ARBA" id="ARBA00004613"/>
    </source>
</evidence>
<keyword evidence="5" id="KW-1185">Reference proteome</keyword>
<dbReference type="Proteomes" id="UP001176961">
    <property type="component" value="Unassembled WGS sequence"/>
</dbReference>
<dbReference type="Pfam" id="PF00537">
    <property type="entry name" value="Toxin_3"/>
    <property type="match status" value="1"/>
</dbReference>
<gene>
    <name evidence="4" type="ORF">CYNAS_LOCUS7523</name>
</gene>
<evidence type="ECO:0000256" key="2">
    <source>
        <dbReference type="ARBA" id="ARBA00022525"/>
    </source>
</evidence>
<evidence type="ECO:0000313" key="5">
    <source>
        <dbReference type="Proteomes" id="UP001176961"/>
    </source>
</evidence>
<dbReference type="GO" id="GO:0019871">
    <property type="term" value="F:sodium channel inhibitor activity"/>
    <property type="evidence" value="ECO:0007669"/>
    <property type="project" value="InterPro"/>
</dbReference>
<dbReference type="AlphaFoldDB" id="A0AA36GNQ7"/>
<keyword evidence="2" id="KW-0964">Secreted</keyword>
<accession>A0AA36GNQ7</accession>